<evidence type="ECO:0000313" key="1">
    <source>
        <dbReference type="EMBL" id="CAA0819838.1"/>
    </source>
</evidence>
<reference evidence="1" key="1">
    <citation type="submission" date="2019-12" db="EMBL/GenBank/DDBJ databases">
        <authorList>
            <person name="Scholes J."/>
        </authorList>
    </citation>
    <scope>NUCLEOTIDE SEQUENCE</scope>
</reference>
<feature type="non-terminal residue" evidence="1">
    <location>
        <position position="244"/>
    </location>
</feature>
<evidence type="ECO:0000313" key="2">
    <source>
        <dbReference type="Proteomes" id="UP001153555"/>
    </source>
</evidence>
<dbReference type="EMBL" id="CACSLK010019758">
    <property type="protein sequence ID" value="CAA0819838.1"/>
    <property type="molecule type" value="Genomic_DNA"/>
</dbReference>
<protein>
    <submittedName>
        <fullName evidence="1">Uncharacterized protein</fullName>
    </submittedName>
</protein>
<name>A0A9N7RAG8_STRHE</name>
<gene>
    <name evidence="1" type="ORF">SHERM_18092</name>
</gene>
<proteinExistence type="predicted"/>
<dbReference type="Proteomes" id="UP001153555">
    <property type="component" value="Unassembled WGS sequence"/>
</dbReference>
<keyword evidence="2" id="KW-1185">Reference proteome</keyword>
<dbReference type="AlphaFoldDB" id="A0A9N7RAG8"/>
<feature type="non-terminal residue" evidence="1">
    <location>
        <position position="1"/>
    </location>
</feature>
<accession>A0A9N7RAG8</accession>
<sequence length="244" mass="27096">LLAIVAGDYHRAPLQHLLPASVREPVAVPLRSPFSDETTFRQLCYARNGVQVASVIEVRFSSRAAVQRDFRTPKPESRLSVRGPFVRPVFSRFLKTGKSLRISSYIVIQTDIAHSFSYVLNCFVGFRVEFIVGLFTRSICRIMFVKLSSQRAGFLARTSAHARPVIGSAAWPASPYPAREPNFLCSMPMRLLACLIGGPSSRMGPFQCHRLVHSIFDEVGPNRVGHLGSRLEEVKSGEARCCSS</sequence>
<comment type="caution">
    <text evidence="1">The sequence shown here is derived from an EMBL/GenBank/DDBJ whole genome shotgun (WGS) entry which is preliminary data.</text>
</comment>
<organism evidence="1 2">
    <name type="scientific">Striga hermonthica</name>
    <name type="common">Purple witchweed</name>
    <name type="synonym">Buchnera hermonthica</name>
    <dbReference type="NCBI Taxonomy" id="68872"/>
    <lineage>
        <taxon>Eukaryota</taxon>
        <taxon>Viridiplantae</taxon>
        <taxon>Streptophyta</taxon>
        <taxon>Embryophyta</taxon>
        <taxon>Tracheophyta</taxon>
        <taxon>Spermatophyta</taxon>
        <taxon>Magnoliopsida</taxon>
        <taxon>eudicotyledons</taxon>
        <taxon>Gunneridae</taxon>
        <taxon>Pentapetalae</taxon>
        <taxon>asterids</taxon>
        <taxon>lamiids</taxon>
        <taxon>Lamiales</taxon>
        <taxon>Orobanchaceae</taxon>
        <taxon>Buchnereae</taxon>
        <taxon>Striga</taxon>
    </lineage>
</organism>